<dbReference type="InterPro" id="IPR015943">
    <property type="entry name" value="WD40/YVTN_repeat-like_dom_sf"/>
</dbReference>
<dbReference type="Pfam" id="PF00400">
    <property type="entry name" value="WD40"/>
    <property type="match status" value="2"/>
</dbReference>
<dbReference type="PROSITE" id="PS00678">
    <property type="entry name" value="WD_REPEATS_1"/>
    <property type="match status" value="1"/>
</dbReference>
<dbReference type="Gene3D" id="2.130.10.10">
    <property type="entry name" value="YVTN repeat-like/Quinoprotein amine dehydrogenase"/>
    <property type="match status" value="2"/>
</dbReference>
<reference evidence="5 6" key="1">
    <citation type="submission" date="2014-06" db="EMBL/GenBank/DDBJ databases">
        <authorList>
            <consortium name="DOE Joint Genome Institute"/>
            <person name="Kuo A."/>
            <person name="Kohler A."/>
            <person name="Nagy L.G."/>
            <person name="Floudas D."/>
            <person name="Copeland A."/>
            <person name="Barry K.W."/>
            <person name="Cichocki N."/>
            <person name="Veneault-Fourrey C."/>
            <person name="LaButti K."/>
            <person name="Lindquist E.A."/>
            <person name="Lipzen A."/>
            <person name="Lundell T."/>
            <person name="Morin E."/>
            <person name="Murat C."/>
            <person name="Sun H."/>
            <person name="Tunlid A."/>
            <person name="Henrissat B."/>
            <person name="Grigoriev I.V."/>
            <person name="Hibbett D.S."/>
            <person name="Martin F."/>
            <person name="Nordberg H.P."/>
            <person name="Cantor M.N."/>
            <person name="Hua S.X."/>
        </authorList>
    </citation>
    <scope>NUCLEOTIDE SEQUENCE [LARGE SCALE GENOMIC DNA]</scope>
    <source>
        <strain evidence="5 6">ATCC 200175</strain>
    </source>
</reference>
<dbReference type="PANTHER" id="PTHR19855">
    <property type="entry name" value="WD40 REPEAT PROTEIN 12, 37"/>
    <property type="match status" value="1"/>
</dbReference>
<dbReference type="InterPro" id="IPR001680">
    <property type="entry name" value="WD40_rpt"/>
</dbReference>
<evidence type="ECO:0000256" key="1">
    <source>
        <dbReference type="ARBA" id="ARBA00022574"/>
    </source>
</evidence>
<dbReference type="AlphaFoldDB" id="A0A0C9U2B0"/>
<dbReference type="InterPro" id="IPR036322">
    <property type="entry name" value="WD40_repeat_dom_sf"/>
</dbReference>
<sequence>MDTITAQNPAYSTSLYEHVKDDNTWLRAFLNQFLSISPERELENEKILPLRRMENTWRKEFILRYSFRRHPGFKPPLIRRWERSRNPTVTHTPQDSSIDGLHLMSDKGLLTSSIQYGTVARSLPLSGKILKGYIDASGTGLGIGNPNVEFTPNVSACAMSSDGGTARVFWGKRNGEVAVTVANKVMDSGRAVPRFIRCSVNDQHEGAVQQLLPDPISNTLVSAGADGRINLWDLRTLGLMWSSGKQQVSLVTDPVISITGSLSEGFIAGALNSGDILLFNLEAQDTTGEPLAFALRQLRVTAPIHGDEHQPPVQMHGSEPEPRIAKTWLYRSTESGVSIFVQYYNHSLLYRIFADIQSGKMTTTSFGDSSFSNVSVVELVTSIQERDGNTMIIGDHLGFISIYDADVPLSSQSSITPVHRFEAHTDGGVTAISWSPMVFATGSARGTTTVWDSLTLEPLRYFMSPAPRPAPGHDWASVSQVLLDKELVVIIVGNRAMTWNLGQASGREHKPKKTKHSHSKKSLTSKGQKQCEMHKDIAESFGELEYERAHVQRIYGREREHRSTLDSLGLSELEAVEYVLMLSRQEEEERQLRMAREEGVFEGDFDDLRVTTIHTIIVTRLIFELYLSFARPPVSPHCAFELERESTDSLGLSELEAVEYVLMLSRQEEEERQLRMAREEGVFEGDFDDLRVTTIHTIIVTRLIFELYLSFARPPVSPHCAFELERESTGISALRSRTYGGRHKHQSAKIAGHRTRNTLQCDNYA</sequence>
<dbReference type="OrthoDB" id="429520at2759"/>
<gene>
    <name evidence="5" type="ORF">PAXINDRAFT_181240</name>
</gene>
<proteinExistence type="predicted"/>
<evidence type="ECO:0000313" key="5">
    <source>
        <dbReference type="EMBL" id="KIJ13712.1"/>
    </source>
</evidence>
<reference evidence="6" key="2">
    <citation type="submission" date="2015-01" db="EMBL/GenBank/DDBJ databases">
        <title>Evolutionary Origins and Diversification of the Mycorrhizal Mutualists.</title>
        <authorList>
            <consortium name="DOE Joint Genome Institute"/>
            <consortium name="Mycorrhizal Genomics Consortium"/>
            <person name="Kohler A."/>
            <person name="Kuo A."/>
            <person name="Nagy L.G."/>
            <person name="Floudas D."/>
            <person name="Copeland A."/>
            <person name="Barry K.W."/>
            <person name="Cichocki N."/>
            <person name="Veneault-Fourrey C."/>
            <person name="LaButti K."/>
            <person name="Lindquist E.A."/>
            <person name="Lipzen A."/>
            <person name="Lundell T."/>
            <person name="Morin E."/>
            <person name="Murat C."/>
            <person name="Riley R."/>
            <person name="Ohm R."/>
            <person name="Sun H."/>
            <person name="Tunlid A."/>
            <person name="Henrissat B."/>
            <person name="Grigoriev I.V."/>
            <person name="Hibbett D.S."/>
            <person name="Martin F."/>
        </authorList>
    </citation>
    <scope>NUCLEOTIDE SEQUENCE [LARGE SCALE GENOMIC DNA]</scope>
    <source>
        <strain evidence="6">ATCC 200175</strain>
    </source>
</reference>
<dbReference type="HOGENOM" id="CLU_008398_1_0_1"/>
<dbReference type="PROSITE" id="PS50082">
    <property type="entry name" value="WD_REPEATS_2"/>
    <property type="match status" value="1"/>
</dbReference>
<feature type="region of interest" description="Disordered" evidence="4">
    <location>
        <begin position="502"/>
        <end position="529"/>
    </location>
</feature>
<evidence type="ECO:0000256" key="3">
    <source>
        <dbReference type="PROSITE-ProRule" id="PRU00221"/>
    </source>
</evidence>
<evidence type="ECO:0000256" key="4">
    <source>
        <dbReference type="SAM" id="MobiDB-lite"/>
    </source>
</evidence>
<feature type="compositionally biased region" description="Basic residues" evidence="4">
    <location>
        <begin position="509"/>
        <end position="523"/>
    </location>
</feature>
<dbReference type="PANTHER" id="PTHR19855:SF11">
    <property type="entry name" value="RIBOSOME BIOGENESIS PROTEIN WDR12"/>
    <property type="match status" value="1"/>
</dbReference>
<keyword evidence="6" id="KW-1185">Reference proteome</keyword>
<dbReference type="SUPFAM" id="SSF50978">
    <property type="entry name" value="WD40 repeat-like"/>
    <property type="match status" value="1"/>
</dbReference>
<evidence type="ECO:0000313" key="6">
    <source>
        <dbReference type="Proteomes" id="UP000053647"/>
    </source>
</evidence>
<protein>
    <submittedName>
        <fullName evidence="5">Uncharacterized protein</fullName>
    </submittedName>
</protein>
<evidence type="ECO:0000256" key="2">
    <source>
        <dbReference type="ARBA" id="ARBA00022737"/>
    </source>
</evidence>
<keyword evidence="1 3" id="KW-0853">WD repeat</keyword>
<dbReference type="EMBL" id="KN819349">
    <property type="protein sequence ID" value="KIJ13712.1"/>
    <property type="molecule type" value="Genomic_DNA"/>
</dbReference>
<name>A0A0C9U2B0_PAXIN</name>
<dbReference type="SMART" id="SM00320">
    <property type="entry name" value="WD40"/>
    <property type="match status" value="2"/>
</dbReference>
<dbReference type="InterPro" id="IPR019775">
    <property type="entry name" value="WD40_repeat_CS"/>
</dbReference>
<accession>A0A0C9U2B0</accession>
<keyword evidence="2" id="KW-0677">Repeat</keyword>
<dbReference type="PROSITE" id="PS50294">
    <property type="entry name" value="WD_REPEATS_REGION"/>
    <property type="match status" value="1"/>
</dbReference>
<organism evidence="5 6">
    <name type="scientific">Paxillus involutus ATCC 200175</name>
    <dbReference type="NCBI Taxonomy" id="664439"/>
    <lineage>
        <taxon>Eukaryota</taxon>
        <taxon>Fungi</taxon>
        <taxon>Dikarya</taxon>
        <taxon>Basidiomycota</taxon>
        <taxon>Agaricomycotina</taxon>
        <taxon>Agaricomycetes</taxon>
        <taxon>Agaricomycetidae</taxon>
        <taxon>Boletales</taxon>
        <taxon>Paxilineae</taxon>
        <taxon>Paxillaceae</taxon>
        <taxon>Paxillus</taxon>
    </lineage>
</organism>
<dbReference type="Proteomes" id="UP000053647">
    <property type="component" value="Unassembled WGS sequence"/>
</dbReference>
<feature type="repeat" description="WD" evidence="3">
    <location>
        <begin position="201"/>
        <end position="236"/>
    </location>
</feature>